<organism evidence="2 3">
    <name type="scientific">Phytohabitans kaempferiae</name>
    <dbReference type="NCBI Taxonomy" id="1620943"/>
    <lineage>
        <taxon>Bacteria</taxon>
        <taxon>Bacillati</taxon>
        <taxon>Actinomycetota</taxon>
        <taxon>Actinomycetes</taxon>
        <taxon>Micromonosporales</taxon>
        <taxon>Micromonosporaceae</taxon>
    </lineage>
</organism>
<evidence type="ECO:0000256" key="1">
    <source>
        <dbReference type="SAM" id="MobiDB-lite"/>
    </source>
</evidence>
<dbReference type="EMBL" id="JBHLUH010000002">
    <property type="protein sequence ID" value="MFC0526107.1"/>
    <property type="molecule type" value="Genomic_DNA"/>
</dbReference>
<keyword evidence="3" id="KW-1185">Reference proteome</keyword>
<dbReference type="RefSeq" id="WP_377243445.1">
    <property type="nucleotide sequence ID" value="NZ_JBHLUH010000002.1"/>
</dbReference>
<proteinExistence type="predicted"/>
<sequence length="47" mass="5573">MRQRELAPLLTRSPQQRRGGIDHPWPQPLPPTWSGQFDRPEPLPYIR</sequence>
<accession>A0ABV6LUL7</accession>
<comment type="caution">
    <text evidence="2">The sequence shown here is derived from an EMBL/GenBank/DDBJ whole genome shotgun (WGS) entry which is preliminary data.</text>
</comment>
<dbReference type="Proteomes" id="UP001589867">
    <property type="component" value="Unassembled WGS sequence"/>
</dbReference>
<feature type="region of interest" description="Disordered" evidence="1">
    <location>
        <begin position="1"/>
        <end position="47"/>
    </location>
</feature>
<gene>
    <name evidence="2" type="ORF">ACFFIA_00305</name>
</gene>
<reference evidence="2 3" key="1">
    <citation type="submission" date="2024-09" db="EMBL/GenBank/DDBJ databases">
        <authorList>
            <person name="Sun Q."/>
            <person name="Mori K."/>
        </authorList>
    </citation>
    <scope>NUCLEOTIDE SEQUENCE [LARGE SCALE GENOMIC DNA]</scope>
    <source>
        <strain evidence="2 3">TBRC 3947</strain>
    </source>
</reference>
<evidence type="ECO:0000313" key="3">
    <source>
        <dbReference type="Proteomes" id="UP001589867"/>
    </source>
</evidence>
<protein>
    <submittedName>
        <fullName evidence="2">Uncharacterized protein</fullName>
    </submittedName>
</protein>
<name>A0ABV6LUL7_9ACTN</name>
<evidence type="ECO:0000313" key="2">
    <source>
        <dbReference type="EMBL" id="MFC0526107.1"/>
    </source>
</evidence>